<keyword evidence="8" id="KW-1185">Reference proteome</keyword>
<dbReference type="PANTHER" id="PTHR30349">
    <property type="entry name" value="PHAGE INTEGRASE-RELATED"/>
    <property type="match status" value="1"/>
</dbReference>
<dbReference type="SUPFAM" id="SSF56349">
    <property type="entry name" value="DNA breaking-rejoining enzymes"/>
    <property type="match status" value="1"/>
</dbReference>
<evidence type="ECO:0000256" key="5">
    <source>
        <dbReference type="SAM" id="MobiDB-lite"/>
    </source>
</evidence>
<feature type="compositionally biased region" description="Low complexity" evidence="5">
    <location>
        <begin position="215"/>
        <end position="228"/>
    </location>
</feature>
<dbReference type="Pfam" id="PF00589">
    <property type="entry name" value="Phage_integrase"/>
    <property type="match status" value="1"/>
</dbReference>
<evidence type="ECO:0000256" key="1">
    <source>
        <dbReference type="ARBA" id="ARBA00008857"/>
    </source>
</evidence>
<proteinExistence type="inferred from homology"/>
<dbReference type="EMBL" id="AP009385">
    <property type="protein sequence ID" value="BAG42726.1"/>
    <property type="molecule type" value="Genomic_DNA"/>
</dbReference>
<comment type="similarity">
    <text evidence="1">Belongs to the 'phage' integrase family.</text>
</comment>
<reference evidence="7 8" key="1">
    <citation type="submission" date="2007-04" db="EMBL/GenBank/DDBJ databases">
        <title>Complete genome sequence of Burkholderia multivorans ATCC 17616.</title>
        <authorList>
            <person name="Ohtsubo Y."/>
            <person name="Yamashita A."/>
            <person name="Kurokawa K."/>
            <person name="Takami H."/>
            <person name="Yuhara S."/>
            <person name="Nishiyama E."/>
            <person name="Endo R."/>
            <person name="Miyazaki R."/>
            <person name="Ono A."/>
            <person name="Yano K."/>
            <person name="Ito M."/>
            <person name="Sota M."/>
            <person name="Yuji N."/>
            <person name="Hattori M."/>
            <person name="Tsuda M."/>
        </authorList>
    </citation>
    <scope>NUCLEOTIDE SEQUENCE [LARGE SCALE GENOMIC DNA]</scope>
    <source>
        <strain evidence="8">ATCC 17616 / 249</strain>
    </source>
</reference>
<dbReference type="Gene3D" id="1.10.443.10">
    <property type="entry name" value="Intergrase catalytic core"/>
    <property type="match status" value="1"/>
</dbReference>
<evidence type="ECO:0000313" key="7">
    <source>
        <dbReference type="EMBL" id="BAG42726.1"/>
    </source>
</evidence>
<sequence length="651" mass="72849">MQGVSCLYRRPSGIYAVRLVVPKRLRESIGRTEIHTSTGVRSLAVAKTEALRIQLHWRKHFQAMDAEKLRNESPLITGDGMISVTAAADAIGISPGALAGELLNDRAQVYAHVQGLPCWSVPDLNEIERDYDGGLILNDVEAKGVRAIHSGMVRFLDNRATLGRFVIGERSVESVLRLGERAAVILDDELEVSLSECVTTKAAVARVRARLASSMPPVSPAVPTATTMPPAPPASPAVAPSIVTHSPDPITRRQGSKRFSDLFELYKQDRSWKEEQTRRMTTEAGLFAGLMDDPALSDIEKETVLEFARLLALLPTDIHDARRKYLRETGETKTLHELIELAKCDGLKLKNEDTVKRHVGNISQILNYGVKAGLMHFNPASSYKRGRSVGTGSRAQDDRQQFAPHELERIFSQDWFVRGAGTVRADGSTHWRPHYYWLPLLGLLTGGRINELSQLYLDDIRQSETGQWYLDFNLDGDKLEDVPDKSLKTVNAVRVVPLHAELVRLGLPEYVERLKRAGHTRLFPELKRDPVKGYGKPAGSWFNERFLGKKLGIERNGMKTFHSFRHTFVTALDRLHLPERVMTQLAGHERGQTQSGKRYAKDRDADELAEIFVRLHFPALAGVAPFRIDDALAAIKWAARQKVAASRREQR</sequence>
<accession>A0A0H3KLB8</accession>
<organism evidence="7 8">
    <name type="scientific">Burkholderia multivorans (strain ATCC 17616 / 249)</name>
    <dbReference type="NCBI Taxonomy" id="395019"/>
    <lineage>
        <taxon>Bacteria</taxon>
        <taxon>Pseudomonadati</taxon>
        <taxon>Pseudomonadota</taxon>
        <taxon>Betaproteobacteria</taxon>
        <taxon>Burkholderiales</taxon>
        <taxon>Burkholderiaceae</taxon>
        <taxon>Burkholderia</taxon>
        <taxon>Burkholderia cepacia complex</taxon>
    </lineage>
</organism>
<dbReference type="PANTHER" id="PTHR30349:SF41">
    <property type="entry name" value="INTEGRASE_RECOMBINASE PROTEIN MJ0367-RELATED"/>
    <property type="match status" value="1"/>
</dbReference>
<dbReference type="RefSeq" id="WP_012213961.1">
    <property type="nucleotide sequence ID" value="NC_010084.1"/>
</dbReference>
<dbReference type="eggNOG" id="COG0582">
    <property type="taxonomic scope" value="Bacteria"/>
</dbReference>
<dbReference type="Pfam" id="PF20172">
    <property type="entry name" value="DUF6538"/>
    <property type="match status" value="1"/>
</dbReference>
<evidence type="ECO:0000256" key="3">
    <source>
        <dbReference type="ARBA" id="ARBA00023125"/>
    </source>
</evidence>
<dbReference type="Gene3D" id="1.10.150.130">
    <property type="match status" value="1"/>
</dbReference>
<dbReference type="InterPro" id="IPR046668">
    <property type="entry name" value="DUF6538"/>
</dbReference>
<dbReference type="InterPro" id="IPR010998">
    <property type="entry name" value="Integrase_recombinase_N"/>
</dbReference>
<dbReference type="GO" id="GO:0015074">
    <property type="term" value="P:DNA integration"/>
    <property type="evidence" value="ECO:0007669"/>
    <property type="project" value="UniProtKB-KW"/>
</dbReference>
<dbReference type="HOGENOM" id="CLU_022238_0_0_4"/>
<dbReference type="InterPro" id="IPR050090">
    <property type="entry name" value="Tyrosine_recombinase_XerCD"/>
</dbReference>
<dbReference type="InterPro" id="IPR002104">
    <property type="entry name" value="Integrase_catalytic"/>
</dbReference>
<evidence type="ECO:0000256" key="4">
    <source>
        <dbReference type="ARBA" id="ARBA00023172"/>
    </source>
</evidence>
<evidence type="ECO:0000313" key="8">
    <source>
        <dbReference type="Proteomes" id="UP000008815"/>
    </source>
</evidence>
<dbReference type="InterPro" id="IPR011010">
    <property type="entry name" value="DNA_brk_join_enz"/>
</dbReference>
<dbReference type="Proteomes" id="UP000008815">
    <property type="component" value="Chromosome 1"/>
</dbReference>
<dbReference type="KEGG" id="bmu:Bmul_2468"/>
<dbReference type="GO" id="GO:0003677">
    <property type="term" value="F:DNA binding"/>
    <property type="evidence" value="ECO:0007669"/>
    <property type="project" value="UniProtKB-KW"/>
</dbReference>
<dbReference type="GO" id="GO:0006310">
    <property type="term" value="P:DNA recombination"/>
    <property type="evidence" value="ECO:0007669"/>
    <property type="project" value="UniProtKB-KW"/>
</dbReference>
<gene>
    <name evidence="7" type="ordered locus">BMULJ_00765</name>
</gene>
<dbReference type="InterPro" id="IPR013762">
    <property type="entry name" value="Integrase-like_cat_sf"/>
</dbReference>
<dbReference type="PROSITE" id="PS51898">
    <property type="entry name" value="TYR_RECOMBINASE"/>
    <property type="match status" value="1"/>
</dbReference>
<name>A0A0H3KLB8_BURM1</name>
<feature type="region of interest" description="Disordered" evidence="5">
    <location>
        <begin position="215"/>
        <end position="237"/>
    </location>
</feature>
<dbReference type="AlphaFoldDB" id="A0A0H3KLB8"/>
<keyword evidence="2" id="KW-0229">DNA integration</keyword>
<evidence type="ECO:0000259" key="6">
    <source>
        <dbReference type="PROSITE" id="PS51898"/>
    </source>
</evidence>
<protein>
    <submittedName>
        <fullName evidence="7">Tyrosine recombinase</fullName>
    </submittedName>
</protein>
<dbReference type="CDD" id="cd01184">
    <property type="entry name" value="INT_C_like_1"/>
    <property type="match status" value="1"/>
</dbReference>
<feature type="domain" description="Tyr recombinase" evidence="6">
    <location>
        <begin position="406"/>
        <end position="613"/>
    </location>
</feature>
<evidence type="ECO:0000256" key="2">
    <source>
        <dbReference type="ARBA" id="ARBA00022908"/>
    </source>
</evidence>
<keyword evidence="3" id="KW-0238">DNA-binding</keyword>
<dbReference type="KEGG" id="bmj:BMULJ_00765"/>
<keyword evidence="4" id="KW-0233">DNA recombination</keyword>